<feature type="region of interest" description="Disordered" evidence="1">
    <location>
        <begin position="521"/>
        <end position="592"/>
    </location>
</feature>
<dbReference type="Proteomes" id="UP000092460">
    <property type="component" value="Unassembled WGS sequence"/>
</dbReference>
<feature type="signal peptide" evidence="2">
    <location>
        <begin position="1"/>
        <end position="20"/>
    </location>
</feature>
<evidence type="ECO:0000313" key="4">
    <source>
        <dbReference type="Proteomes" id="UP000092460"/>
    </source>
</evidence>
<feature type="region of interest" description="Disordered" evidence="1">
    <location>
        <begin position="982"/>
        <end position="1258"/>
    </location>
</feature>
<dbReference type="EnsemblMetazoa" id="GPPI010203-RA">
    <property type="protein sequence ID" value="GPPI010203-PA"/>
    <property type="gene ID" value="GPPI010203"/>
</dbReference>
<feature type="compositionally biased region" description="Polar residues" evidence="1">
    <location>
        <begin position="557"/>
        <end position="585"/>
    </location>
</feature>
<dbReference type="VEuPathDB" id="VectorBase:GPPI010203"/>
<feature type="compositionally biased region" description="Low complexity" evidence="1">
    <location>
        <begin position="1130"/>
        <end position="1165"/>
    </location>
</feature>
<feature type="region of interest" description="Disordered" evidence="1">
    <location>
        <begin position="193"/>
        <end position="465"/>
    </location>
</feature>
<feature type="compositionally biased region" description="Polar residues" evidence="1">
    <location>
        <begin position="1006"/>
        <end position="1030"/>
    </location>
</feature>
<reference evidence="4" key="1">
    <citation type="submission" date="2015-01" db="EMBL/GenBank/DDBJ databases">
        <authorList>
            <person name="Aksoy S."/>
            <person name="Warren W."/>
            <person name="Wilson R.K."/>
        </authorList>
    </citation>
    <scope>NUCLEOTIDE SEQUENCE [LARGE SCALE GENOMIC DNA]</scope>
    <source>
        <strain evidence="4">IAEA</strain>
    </source>
</reference>
<evidence type="ECO:0000256" key="1">
    <source>
        <dbReference type="SAM" id="MobiDB-lite"/>
    </source>
</evidence>
<feature type="compositionally biased region" description="Polar residues" evidence="1">
    <location>
        <begin position="800"/>
        <end position="817"/>
    </location>
</feature>
<sequence>MQPFCWGFVSVVLLIALTNAAIISSLNNNGDHIESTYPFDVQRTKRSGRGYMRGQTQSQYLNFGKPEMDGKAEAEANESGSRSTVSGTHGMGQAQSQFSMGDCSECPGTIYEYPPGSPDPLTLSGSVLQPPPSGPLVTGGFQPGQGYISGKPQAVTGLTGAGEGPGYSDVFCNLFFIVELNVIGTRLRPGISQFGEHGRGTKTPGDQRPGQMTAPGKLPGYYTDLIPSSESEVPSLQPSRYTPGVQPGVREQGREQTDRQRPATIPLEHYGPGIPAQPFSISGQPSAPGYGARQGFMQPSGPAYEADQRFPSEPSVRPSQPTDQIPGPSPPVSSRPQGPLTVQPSSIAIQPAHRGQQIPPRGPSEQQRPPFGPDVGQQPLIYGPGFGQPSGPAALPSTTGAGIFQPSRPSVGIPSFGTEPDRHRPTYGPGVVQPGTPGETFYRTPSEVTQRGGQSPDTTIGHPTPVYRPSSVQTADQYGGFVPGHMQRPVVGTVGQPAIYIPGAGMQQIGIGEQTVGQVAVKQPHVSQPDIPPQPGSGFYSQQPGPQSRMDYRPGPQQLTHPGTPSSTALRPTATFDQPGQQTDTGYDHRGGFKDAIGAKAQFGSQPGTAGIQPEIGRRPGAVIQPAFGVGVPQDMDRRPQSEFMPSGQPGSVFAPAVQTGTAFTQPGTGLSQPGTRFVQPGREFIPQGAGVSQPGVSLAQPGVGVGQPGAGFTQHGPGVEPGRGFVQPAHARQPSIGYPQPEFRHPSIQPGVQAPTVGTMQPGTGYGTTTQLEIDKQSGIKPQSGVGSQPWSSVRPGYPSSSQHGTQVHTGSQPVTGIQPGITMQPGISMQPGTVLQPGTGVLPGVQIPPVAGIQPGMSIQPGISVQPEIGVQPGIGMQPGIGVQPGIGIQPAPSIPPSVRYDHKPAVPPYGVPDYGHQIKTSTDYLPQTPSVVQPGAGYDLSRGAIAHPPSSIVMQPGSGGAQQFGGSDVSYDQRGTGTIYSPPTGLQTATGEGYDQSGRAGIQPSSGYRPSTQIGTVPTYVQPSTGHGPSYGIESRPSASGTIPYGSPYVTPPQQLVSAGTDDAFSQAESSINNGQAVASAQGKKNGGTAKTQVQGTYSSSGSFTASAMTSDNDRSASSQVSGGSEGAMSQAQGQGGVAQSQAQVQVNEKTGGTKSSSQSGGLIHQSQSEVQANDKGGLADAQSSGPGQTSSQAQIGFRPGQDGEVVQSAGGGQASAQSGTHSGQSQSQIQGRSKFGVSYHGAAQSASGTKEQVASYREQNRHLFNTISQFGGADAITDRVDTMYSPTALASESDAIPDVQLKTSKTIKKVQQTAVVNSNKKYTVVQNQNGRVQTYSSRSTTESVPSGFRGTVNVEKKYHTKALGSHKTDEKANATNTTIADEKSITKLRTPDSFVTVTKSITGSLDNSKNPPQDNKNFQSTYYTKSSTCGYFTFSCNIVYGANGRSKVCRPKAPTNGKC</sequence>
<feature type="compositionally biased region" description="Polar residues" evidence="1">
    <location>
        <begin position="446"/>
        <end position="458"/>
    </location>
</feature>
<feature type="compositionally biased region" description="Polar residues" evidence="1">
    <location>
        <begin position="78"/>
        <end position="99"/>
    </location>
</feature>
<accession>A0A1B0AVP3</accession>
<dbReference type="STRING" id="67801.A0A1B0AVP3"/>
<feature type="compositionally biased region" description="Polar residues" evidence="1">
    <location>
        <begin position="1092"/>
        <end position="1124"/>
    </location>
</feature>
<feature type="compositionally biased region" description="Polar residues" evidence="1">
    <location>
        <begin position="982"/>
        <end position="993"/>
    </location>
</feature>
<protein>
    <submittedName>
        <fullName evidence="3">Uncharacterized protein</fullName>
    </submittedName>
</protein>
<dbReference type="GO" id="GO:0007508">
    <property type="term" value="P:larval heart development"/>
    <property type="evidence" value="ECO:0007669"/>
    <property type="project" value="TreeGrafter"/>
</dbReference>
<reference evidence="3" key="2">
    <citation type="submission" date="2020-05" db="UniProtKB">
        <authorList>
            <consortium name="EnsemblMetazoa"/>
        </authorList>
    </citation>
    <scope>IDENTIFICATION</scope>
    <source>
        <strain evidence="3">IAEA</strain>
    </source>
</reference>
<feature type="compositionally biased region" description="Polar residues" evidence="1">
    <location>
        <begin position="1185"/>
        <end position="1198"/>
    </location>
</feature>
<feature type="compositionally biased region" description="Polar residues" evidence="1">
    <location>
        <begin position="226"/>
        <end position="240"/>
    </location>
</feature>
<evidence type="ECO:0000313" key="3">
    <source>
        <dbReference type="EnsemblMetazoa" id="GPPI010203-PA"/>
    </source>
</evidence>
<dbReference type="PANTHER" id="PTHR33395">
    <property type="entry name" value="TRANSCRIPTASE, PUTATIVE-RELATED-RELATED"/>
    <property type="match status" value="1"/>
</dbReference>
<feature type="compositionally biased region" description="Polar residues" evidence="1">
    <location>
        <begin position="1070"/>
        <end position="1082"/>
    </location>
</feature>
<dbReference type="EMBL" id="JXJN01004348">
    <property type="status" value="NOT_ANNOTATED_CDS"/>
    <property type="molecule type" value="Genomic_DNA"/>
</dbReference>
<evidence type="ECO:0000256" key="2">
    <source>
        <dbReference type="SAM" id="SignalP"/>
    </source>
</evidence>
<name>A0A1B0AVP3_9MUSC</name>
<feature type="region of interest" description="Disordered" evidence="1">
    <location>
        <begin position="780"/>
        <end position="824"/>
    </location>
</feature>
<feature type="chain" id="PRO_5008404189" evidence="2">
    <location>
        <begin position="21"/>
        <end position="1463"/>
    </location>
</feature>
<dbReference type="PANTHER" id="PTHR33395:SF21">
    <property type="entry name" value="PERICARDIN"/>
    <property type="match status" value="1"/>
</dbReference>
<feature type="region of interest" description="Disordered" evidence="1">
    <location>
        <begin position="62"/>
        <end position="134"/>
    </location>
</feature>
<keyword evidence="2" id="KW-0732">Signal</keyword>
<proteinExistence type="predicted"/>
<keyword evidence="4" id="KW-1185">Reference proteome</keyword>
<dbReference type="GO" id="GO:0031012">
    <property type="term" value="C:extracellular matrix"/>
    <property type="evidence" value="ECO:0007669"/>
    <property type="project" value="TreeGrafter"/>
</dbReference>
<dbReference type="GO" id="GO:0061343">
    <property type="term" value="P:cell adhesion involved in heart morphogenesis"/>
    <property type="evidence" value="ECO:0007669"/>
    <property type="project" value="TreeGrafter"/>
</dbReference>
<organism evidence="3 4">
    <name type="scientific">Glossina palpalis gambiensis</name>
    <dbReference type="NCBI Taxonomy" id="67801"/>
    <lineage>
        <taxon>Eukaryota</taxon>
        <taxon>Metazoa</taxon>
        <taxon>Ecdysozoa</taxon>
        <taxon>Arthropoda</taxon>
        <taxon>Hexapoda</taxon>
        <taxon>Insecta</taxon>
        <taxon>Pterygota</taxon>
        <taxon>Neoptera</taxon>
        <taxon>Endopterygota</taxon>
        <taxon>Diptera</taxon>
        <taxon>Brachycera</taxon>
        <taxon>Muscomorpha</taxon>
        <taxon>Hippoboscoidea</taxon>
        <taxon>Glossinidae</taxon>
        <taxon>Glossina</taxon>
    </lineage>
</organism>
<feature type="compositionally biased region" description="Basic and acidic residues" evidence="1">
    <location>
        <begin position="251"/>
        <end position="261"/>
    </location>
</feature>
<feature type="compositionally biased region" description="Low complexity" evidence="1">
    <location>
        <begin position="1218"/>
        <end position="1237"/>
    </location>
</feature>
<feature type="compositionally biased region" description="Polar residues" evidence="1">
    <location>
        <begin position="334"/>
        <end position="348"/>
    </location>
</feature>